<feature type="domain" description="PD-(D/E)XK endonuclease-like" evidence="2">
    <location>
        <begin position="711"/>
        <end position="933"/>
    </location>
</feature>
<organism evidence="3 4">
    <name type="scientific">Pseudothioclava arenosa</name>
    <dbReference type="NCBI Taxonomy" id="1795308"/>
    <lineage>
        <taxon>Bacteria</taxon>
        <taxon>Pseudomonadati</taxon>
        <taxon>Pseudomonadota</taxon>
        <taxon>Alphaproteobacteria</taxon>
        <taxon>Rhodobacterales</taxon>
        <taxon>Paracoccaceae</taxon>
        <taxon>Pseudothioclava</taxon>
    </lineage>
</organism>
<reference evidence="3 4" key="1">
    <citation type="submission" date="2017-09" db="EMBL/GenBank/DDBJ databases">
        <title>A multilocus sequence analysis scheme for characterization of bacteria in the genus Thioclava.</title>
        <authorList>
            <person name="Liu Y."/>
            <person name="Shao Z."/>
        </authorList>
    </citation>
    <scope>NUCLEOTIDE SEQUENCE [LARGE SCALE GENOMIC DNA]</scope>
    <source>
        <strain evidence="3 4">CAU 1312</strain>
    </source>
</reference>
<dbReference type="InterPro" id="IPR038726">
    <property type="entry name" value="PDDEXK_AddAB-type"/>
</dbReference>
<evidence type="ECO:0000256" key="1">
    <source>
        <dbReference type="SAM" id="MobiDB-lite"/>
    </source>
</evidence>
<dbReference type="OrthoDB" id="9780606at2"/>
<keyword evidence="4" id="KW-1185">Reference proteome</keyword>
<evidence type="ECO:0000313" key="3">
    <source>
        <dbReference type="EMBL" id="PCD76600.1"/>
    </source>
</evidence>
<proteinExistence type="predicted"/>
<dbReference type="NCBIfam" id="TIGR02786">
    <property type="entry name" value="addB_alphas"/>
    <property type="match status" value="1"/>
</dbReference>
<dbReference type="Proteomes" id="UP000243507">
    <property type="component" value="Unassembled WGS sequence"/>
</dbReference>
<evidence type="ECO:0000313" key="4">
    <source>
        <dbReference type="Proteomes" id="UP000243507"/>
    </source>
</evidence>
<name>A0A2A4CQJ9_9RHOB</name>
<gene>
    <name evidence="3" type="primary">addB</name>
    <name evidence="3" type="ORF">CLN94_08370</name>
</gene>
<dbReference type="Gene3D" id="3.90.320.10">
    <property type="match status" value="1"/>
</dbReference>
<dbReference type="InterPro" id="IPR014153">
    <property type="entry name" value="Ds_break_AddB"/>
</dbReference>
<comment type="caution">
    <text evidence="3">The sequence shown here is derived from an EMBL/GenBank/DDBJ whole genome shotgun (WGS) entry which is preliminary data.</text>
</comment>
<dbReference type="InterPro" id="IPR027417">
    <property type="entry name" value="P-loop_NTPase"/>
</dbReference>
<protein>
    <submittedName>
        <fullName evidence="3">Double-strand break repair protein AddB</fullName>
    </submittedName>
</protein>
<dbReference type="Pfam" id="PF12705">
    <property type="entry name" value="PDDEXK_1"/>
    <property type="match status" value="1"/>
</dbReference>
<evidence type="ECO:0000259" key="2">
    <source>
        <dbReference type="Pfam" id="PF12705"/>
    </source>
</evidence>
<sequence length="976" mass="107648">MTRATLFALPPGVDFAAELVRGLIDRYRDRPPEELARLRLYLNAGRMKRRVQEEFDAQGALLLPRIGLVTDLGRAPVPGLAPAIPGLRRRLELAQLVEQFVERLPGFEAGADVFGLSDSLARLMAEMQTEGVSVTALEGLNVDETHAEHWRASLEFIRIVGRFFEDSAELDAEARQRRVIEALVANWSVAPPRDPILIAGSTGSRGATRQIMEAAARLANGAVVLPGFDFEMPPEVWNSLDFSEIPLEDHPQYRFLALCRSLGLQPAEVQRWTEAPVPCAARNRVTSLALRPAPVTDQWMSEGQGLGDLRSAMRDVSLVEAASPRQEALSIALIMRNALEQGRKVALISPDRMLTRRVSVALDRWGIRPDDSAGEPLHQTAPGRLLRHVAQAMGRRPTLETLLILLKHPLVATGSTMRGDHLRLTRELELTLRRKGCAFPDADAVRNWAARDPSERELWAEWITTFLAEIEPDLALGLAGFVARLLRIVEGLAAGPGGSAGASELWLEEGGAEARLVMEGLSREAGAAGDIARPDHAELVARLLQAGTVRHGRMTHPQAAIWGTLEARTQDADLVILGGLNEGVWPSAPEPDPWLSRRMRLESGLLLPERQIGLAAHDFEQAIAAPEVVLTRARRDDEAETVPSRWLNRLLNLIGGLPGQNGDKALEEMRTRGAQWIALAERLDVPAKSTQPEPRPSPRPPPEVRPRELPVTAIKTLIRDPYAIYAQRILRLRKLDPVRPAPDARLRGQALHLIVEKFIRTRPEDETPEAAQARLLALADEVLEAEVPFPGARRLWRARVAAMARGFVQGEAERSAAGTPVIIEQKGSVSLQNVAFVLTAKPDRIDLLEDGSIHIYDYKSGQLPTDKQVLSYDKQLLLEAAIAERGGFEMIGPRHTSAMTYVGLSRDAKVRQISVKEETIAQVWEKLGKLIAAYLSADQGYTARRAMLKSDDISDYDHLSRFGEWDLSEPGGEDKA</sequence>
<dbReference type="SUPFAM" id="SSF52540">
    <property type="entry name" value="P-loop containing nucleoside triphosphate hydrolases"/>
    <property type="match status" value="1"/>
</dbReference>
<dbReference type="InterPro" id="IPR011604">
    <property type="entry name" value="PDDEXK-like_dom_sf"/>
</dbReference>
<dbReference type="RefSeq" id="WP_096433117.1">
    <property type="nucleotide sequence ID" value="NZ_NTJD01000005.1"/>
</dbReference>
<dbReference type="EMBL" id="NTJD01000005">
    <property type="protein sequence ID" value="PCD76600.1"/>
    <property type="molecule type" value="Genomic_DNA"/>
</dbReference>
<dbReference type="AlphaFoldDB" id="A0A2A4CQJ9"/>
<feature type="region of interest" description="Disordered" evidence="1">
    <location>
        <begin position="683"/>
        <end position="708"/>
    </location>
</feature>
<accession>A0A2A4CQJ9</accession>